<dbReference type="OrthoDB" id="9810918at2"/>
<dbReference type="STRING" id="29349.CLOTH_12530"/>
<organism evidence="3 4">
    <name type="scientific">Alkalithermobacter paradoxus</name>
    <dbReference type="NCBI Taxonomy" id="29349"/>
    <lineage>
        <taxon>Bacteria</taxon>
        <taxon>Bacillati</taxon>
        <taxon>Bacillota</taxon>
        <taxon>Clostridia</taxon>
        <taxon>Peptostreptococcales</taxon>
        <taxon>Tepidibacteraceae</taxon>
        <taxon>Alkalithermobacter</taxon>
    </lineage>
</organism>
<keyword evidence="1" id="KW-0812">Transmembrane</keyword>
<keyword evidence="1" id="KW-1133">Transmembrane helix</keyword>
<evidence type="ECO:0000313" key="4">
    <source>
        <dbReference type="Proteomes" id="UP000190140"/>
    </source>
</evidence>
<dbReference type="InterPro" id="IPR007621">
    <property type="entry name" value="TPM_dom"/>
</dbReference>
<comment type="caution">
    <text evidence="3">The sequence shown here is derived from an EMBL/GenBank/DDBJ whole genome shotgun (WGS) entry which is preliminary data.</text>
</comment>
<proteinExistence type="predicted"/>
<dbReference type="RefSeq" id="WP_158080476.1">
    <property type="nucleotide sequence ID" value="NZ_MZGW01000003.1"/>
</dbReference>
<evidence type="ECO:0000259" key="2">
    <source>
        <dbReference type="Pfam" id="PF04536"/>
    </source>
</evidence>
<feature type="transmembrane region" description="Helical" evidence="1">
    <location>
        <begin position="190"/>
        <end position="208"/>
    </location>
</feature>
<evidence type="ECO:0000313" key="3">
    <source>
        <dbReference type="EMBL" id="OPJ56075.1"/>
    </source>
</evidence>
<dbReference type="EMBL" id="MZGW01000003">
    <property type="protein sequence ID" value="OPJ56075.1"/>
    <property type="molecule type" value="Genomic_DNA"/>
</dbReference>
<protein>
    <recommendedName>
        <fullName evidence="2">TPM domain-containing protein</fullName>
    </recommendedName>
</protein>
<dbReference type="PANTHER" id="PTHR30373:SF2">
    <property type="entry name" value="UPF0603 PROTEIN YGCG"/>
    <property type="match status" value="1"/>
</dbReference>
<accession>A0A1V4I8W9</accession>
<keyword evidence="1" id="KW-0472">Membrane</keyword>
<gene>
    <name evidence="3" type="ORF">CLOTH_12530</name>
</gene>
<dbReference type="Proteomes" id="UP000190140">
    <property type="component" value="Unassembled WGS sequence"/>
</dbReference>
<dbReference type="AlphaFoldDB" id="A0A1V4I8W9"/>
<reference evidence="3 4" key="1">
    <citation type="submission" date="2017-03" db="EMBL/GenBank/DDBJ databases">
        <title>Genome sequence of Clostridium thermoalcaliphilum DSM 7309.</title>
        <authorList>
            <person name="Poehlein A."/>
            <person name="Daniel R."/>
        </authorList>
    </citation>
    <scope>NUCLEOTIDE SEQUENCE [LARGE SCALE GENOMIC DNA]</scope>
    <source>
        <strain evidence="3 4">DSM 7309</strain>
    </source>
</reference>
<dbReference type="PANTHER" id="PTHR30373">
    <property type="entry name" value="UPF0603 PROTEIN YGCG"/>
    <property type="match status" value="1"/>
</dbReference>
<dbReference type="Gene3D" id="3.10.310.50">
    <property type="match status" value="1"/>
</dbReference>
<feature type="domain" description="TPM" evidence="2">
    <location>
        <begin position="37"/>
        <end position="155"/>
    </location>
</feature>
<keyword evidence="4" id="KW-1185">Reference proteome</keyword>
<name>A0A1V4I8W9_9FIRM</name>
<dbReference type="Pfam" id="PF04536">
    <property type="entry name" value="TPM_phosphatase"/>
    <property type="match status" value="1"/>
</dbReference>
<evidence type="ECO:0000256" key="1">
    <source>
        <dbReference type="SAM" id="Phobius"/>
    </source>
</evidence>
<sequence length="257" mass="28762">MKKNKLLIIASAFLILLLNSFTVFSINLPNQTNEFYVADFANVLSQDTKRFIINTNLNYEKTREMPQIVVATIKSLEGNDTVDYSVKLFEKWRIGNGRYNNGLLVLLAPNERKIRVEVGYGLEGILPDGKVGEILDYAKDDLSNGNYDEGIRKIFYLLAQNVNKEYGYEDSNIFEKYNNIYSVQNNQEDIGLIPKIIIVFIVFFLFWADHRFARGFFTGMILRSLLRGGHYKGGSGGFGGSSGKGGSSGGGGAGRDF</sequence>